<proteinExistence type="predicted"/>
<gene>
    <name evidence="1" type="ORF">DN752_16045</name>
</gene>
<keyword evidence="2" id="KW-1185">Reference proteome</keyword>
<evidence type="ECO:0000313" key="1">
    <source>
        <dbReference type="EMBL" id="AWW31514.1"/>
    </source>
</evidence>
<name>A0A2Z4IKM2_9BACT</name>
<accession>A0A2Z4IKM2</accession>
<dbReference type="OrthoDB" id="9801954at2"/>
<dbReference type="AlphaFoldDB" id="A0A2Z4IKM2"/>
<reference evidence="1 2" key="1">
    <citation type="submission" date="2018-06" db="EMBL/GenBank/DDBJ databases">
        <title>Echinicola strongylocentroti sp. nov., isolated from a sea urchin Strongylocentrotus intermedius.</title>
        <authorList>
            <person name="Bae S.S."/>
        </authorList>
    </citation>
    <scope>NUCLEOTIDE SEQUENCE [LARGE SCALE GENOMIC DNA]</scope>
    <source>
        <strain evidence="1 2">MEBiC08714</strain>
    </source>
</reference>
<dbReference type="EMBL" id="CP030041">
    <property type="protein sequence ID" value="AWW31514.1"/>
    <property type="molecule type" value="Genomic_DNA"/>
</dbReference>
<dbReference type="KEGG" id="est:DN752_16045"/>
<dbReference type="Proteomes" id="UP000248688">
    <property type="component" value="Chromosome"/>
</dbReference>
<protein>
    <submittedName>
        <fullName evidence="1">Uncharacterized protein</fullName>
    </submittedName>
</protein>
<evidence type="ECO:0000313" key="2">
    <source>
        <dbReference type="Proteomes" id="UP000248688"/>
    </source>
</evidence>
<sequence>MVHYHVCKEHNYWIGLQGEEIGASTTLEHIMEILKDSERVFVAENGGNIEWFKSTLDDENTKVKCVHIWMQDDAFRFYFSNGLLCYVEYWSPC</sequence>
<organism evidence="1 2">
    <name type="scientific">Echinicola strongylocentroti</name>
    <dbReference type="NCBI Taxonomy" id="1795355"/>
    <lineage>
        <taxon>Bacteria</taxon>
        <taxon>Pseudomonadati</taxon>
        <taxon>Bacteroidota</taxon>
        <taxon>Cytophagia</taxon>
        <taxon>Cytophagales</taxon>
        <taxon>Cyclobacteriaceae</taxon>
        <taxon>Echinicola</taxon>
    </lineage>
</organism>